<feature type="coiled-coil region" evidence="1">
    <location>
        <begin position="172"/>
        <end position="227"/>
    </location>
</feature>
<feature type="coiled-coil region" evidence="1">
    <location>
        <begin position="52"/>
        <end position="86"/>
    </location>
</feature>
<organism evidence="3 4">
    <name type="scientific">Nephila pilipes</name>
    <name type="common">Giant wood spider</name>
    <name type="synonym">Nephila maculata</name>
    <dbReference type="NCBI Taxonomy" id="299642"/>
    <lineage>
        <taxon>Eukaryota</taxon>
        <taxon>Metazoa</taxon>
        <taxon>Ecdysozoa</taxon>
        <taxon>Arthropoda</taxon>
        <taxon>Chelicerata</taxon>
        <taxon>Arachnida</taxon>
        <taxon>Araneae</taxon>
        <taxon>Araneomorphae</taxon>
        <taxon>Entelegynae</taxon>
        <taxon>Araneoidea</taxon>
        <taxon>Nephilidae</taxon>
        <taxon>Nephila</taxon>
    </lineage>
</organism>
<dbReference type="OrthoDB" id="6430764at2759"/>
<dbReference type="EMBL" id="BMAW01018412">
    <property type="protein sequence ID" value="GFT58280.1"/>
    <property type="molecule type" value="Genomic_DNA"/>
</dbReference>
<dbReference type="PROSITE" id="PS51776">
    <property type="entry name" value="RH1"/>
    <property type="match status" value="1"/>
</dbReference>
<dbReference type="AlphaFoldDB" id="A0A8X6PB30"/>
<comment type="caution">
    <text evidence="3">The sequence shown here is derived from an EMBL/GenBank/DDBJ whole genome shotgun (WGS) entry which is preliminary data.</text>
</comment>
<dbReference type="Proteomes" id="UP000887013">
    <property type="component" value="Unassembled WGS sequence"/>
</dbReference>
<evidence type="ECO:0000313" key="4">
    <source>
        <dbReference type="Proteomes" id="UP000887013"/>
    </source>
</evidence>
<dbReference type="InterPro" id="IPR034743">
    <property type="entry name" value="RH1"/>
</dbReference>
<feature type="coiled-coil region" evidence="1">
    <location>
        <begin position="262"/>
        <end position="303"/>
    </location>
</feature>
<keyword evidence="4" id="KW-1185">Reference proteome</keyword>
<dbReference type="Pfam" id="PF09744">
    <property type="entry name" value="RH1"/>
    <property type="match status" value="1"/>
</dbReference>
<name>A0A8X6PB30_NEPPI</name>
<dbReference type="Gene3D" id="1.20.58.1770">
    <property type="match status" value="1"/>
</dbReference>
<sequence>MSSTDRNLNIQERDVHDFAYDIAQEFDKITNLLDIELVIPLINKVINVLELLEQSVKKIELLEKENSDLNAKYLQLNNEKRTSEEETFNLKLTIEELEESYSEEITVLKSFSNKLKAENKLFQDTLAKKNDVSIEIGDSYKIVIEDQEKIISKLKSSLKHRDNQLEKNYTIIETLNTKIEDLSKLNKTLHNQYEQAKDLAIASTVEKNECEAKLYQQKQQLHSLEDKFHVLKMSLLEKSEDTQAKNEYKPLDEKYYLSEESLNFLLQEQHKLKQKVSKLQMELSSVKNQNDEYKKKLNTVTEIEGSEYKKEGGRIQQIFHLFLGIINISPELCLLRGI</sequence>
<evidence type="ECO:0000259" key="2">
    <source>
        <dbReference type="PROSITE" id="PS51776"/>
    </source>
</evidence>
<gene>
    <name evidence="3" type="primary">NCL1_39064</name>
    <name evidence="3" type="ORF">NPIL_645221</name>
</gene>
<feature type="domain" description="RH1" evidence="2">
    <location>
        <begin position="1"/>
        <end position="86"/>
    </location>
</feature>
<evidence type="ECO:0000313" key="3">
    <source>
        <dbReference type="EMBL" id="GFT58280.1"/>
    </source>
</evidence>
<proteinExistence type="predicted"/>
<reference evidence="3" key="1">
    <citation type="submission" date="2020-08" db="EMBL/GenBank/DDBJ databases">
        <title>Multicomponent nature underlies the extraordinary mechanical properties of spider dragline silk.</title>
        <authorList>
            <person name="Kono N."/>
            <person name="Nakamura H."/>
            <person name="Mori M."/>
            <person name="Yoshida Y."/>
            <person name="Ohtoshi R."/>
            <person name="Malay A.D."/>
            <person name="Moran D.A.P."/>
            <person name="Tomita M."/>
            <person name="Numata K."/>
            <person name="Arakawa K."/>
        </authorList>
    </citation>
    <scope>NUCLEOTIDE SEQUENCE</scope>
</reference>
<evidence type="ECO:0000256" key="1">
    <source>
        <dbReference type="SAM" id="Coils"/>
    </source>
</evidence>
<keyword evidence="1" id="KW-0175">Coiled coil</keyword>
<accession>A0A8X6PB30</accession>
<protein>
    <submittedName>
        <fullName evidence="3">RH1 domain-containing protein</fullName>
    </submittedName>
</protein>